<dbReference type="Pfam" id="PF07929">
    <property type="entry name" value="PRiA4_ORF3"/>
    <property type="match status" value="1"/>
</dbReference>
<reference evidence="2 3" key="1">
    <citation type="journal article" date="2024" name="Nat. Commun.">
        <title>Phylogenomics reveals the evolutionary origins of lichenization in chlorophyte algae.</title>
        <authorList>
            <person name="Puginier C."/>
            <person name="Libourel C."/>
            <person name="Otte J."/>
            <person name="Skaloud P."/>
            <person name="Haon M."/>
            <person name="Grisel S."/>
            <person name="Petersen M."/>
            <person name="Berrin J.G."/>
            <person name="Delaux P.M."/>
            <person name="Dal Grande F."/>
            <person name="Keller J."/>
        </authorList>
    </citation>
    <scope>NUCLEOTIDE SEQUENCE [LARGE SCALE GENOMIC DNA]</scope>
    <source>
        <strain evidence="2 3">SAG 2036</strain>
    </source>
</reference>
<keyword evidence="3" id="KW-1185">Reference proteome</keyword>
<name>A0AAW1P2D4_9CHLO</name>
<dbReference type="Gene3D" id="3.10.290.30">
    <property type="entry name" value="MM3350-like"/>
    <property type="match status" value="1"/>
</dbReference>
<dbReference type="Proteomes" id="UP001465755">
    <property type="component" value="Unassembled WGS sequence"/>
</dbReference>
<dbReference type="AlphaFoldDB" id="A0AAW1P2D4"/>
<sequence length="402" mass="45061">MVEAFEQGLPREPNPNPIAGCDHLGLWGVFTEHDDQMSVMQRQMSTQQLYGYFGRKSGYDETPEEQFVGLLIKRKQRLLKQNLPNTEHLFRQDMILDIELENVNPRTWRRFQVSGGITLKTLHDKVLGPLMGWVRNYHSWQMFDHTDAATWGDPESSAIDMMHSTLNGYKCMPGKETKLAEVIQEPGTTMGYMYDLGDHWSHIITLVRVVPAEESAGRCLVLDGAMACPPEDSNGLEGMGNRAYQPFLDKVLAAKQGTSPKAQRKYRELCASVSSGLNYKSRMYDPHDFDVEEAQDAVKAAFRGKASVSQGSKIFNHPLQPEGSAEWFEAPPGAHTQRTQMDPQCTCPHAPYMSEAVSTRRDQKDDTGCAECGKPNDLKVCSGCKEASKADLSSVTTFIERE</sequence>
<accession>A0AAW1P2D4</accession>
<dbReference type="EMBL" id="JALJOQ010000067">
    <property type="protein sequence ID" value="KAK9802771.1"/>
    <property type="molecule type" value="Genomic_DNA"/>
</dbReference>
<evidence type="ECO:0000313" key="2">
    <source>
        <dbReference type="EMBL" id="KAK9802771.1"/>
    </source>
</evidence>
<protein>
    <recommendedName>
        <fullName evidence="1">Plasmid pRiA4b Orf3-like domain-containing protein</fullName>
    </recommendedName>
</protein>
<comment type="caution">
    <text evidence="2">The sequence shown here is derived from an EMBL/GenBank/DDBJ whole genome shotgun (WGS) entry which is preliminary data.</text>
</comment>
<gene>
    <name evidence="2" type="ORF">WJX73_000857</name>
</gene>
<evidence type="ECO:0000313" key="3">
    <source>
        <dbReference type="Proteomes" id="UP001465755"/>
    </source>
</evidence>
<dbReference type="PANTHER" id="PTHR41878">
    <property type="entry name" value="LEXA REPRESSOR-RELATED"/>
    <property type="match status" value="1"/>
</dbReference>
<dbReference type="InterPro" id="IPR012912">
    <property type="entry name" value="Plasmid_pRiA4b_Orf3-like"/>
</dbReference>
<feature type="domain" description="Plasmid pRiA4b Orf3-like" evidence="1">
    <location>
        <begin position="94"/>
        <end position="292"/>
    </location>
</feature>
<organism evidence="2 3">
    <name type="scientific">Symbiochloris irregularis</name>
    <dbReference type="NCBI Taxonomy" id="706552"/>
    <lineage>
        <taxon>Eukaryota</taxon>
        <taxon>Viridiplantae</taxon>
        <taxon>Chlorophyta</taxon>
        <taxon>core chlorophytes</taxon>
        <taxon>Trebouxiophyceae</taxon>
        <taxon>Trebouxiales</taxon>
        <taxon>Trebouxiaceae</taxon>
        <taxon>Symbiochloris</taxon>
    </lineage>
</organism>
<dbReference type="SUPFAM" id="SSF159941">
    <property type="entry name" value="MM3350-like"/>
    <property type="match status" value="1"/>
</dbReference>
<dbReference type="InterPro" id="IPR024047">
    <property type="entry name" value="MM3350-like_sf"/>
</dbReference>
<dbReference type="PANTHER" id="PTHR41878:SF1">
    <property type="entry name" value="TNPR PROTEIN"/>
    <property type="match status" value="1"/>
</dbReference>
<evidence type="ECO:0000259" key="1">
    <source>
        <dbReference type="Pfam" id="PF07929"/>
    </source>
</evidence>
<proteinExistence type="predicted"/>